<organism evidence="1 2">
    <name type="scientific">Syphacia muris</name>
    <dbReference type="NCBI Taxonomy" id="451379"/>
    <lineage>
        <taxon>Eukaryota</taxon>
        <taxon>Metazoa</taxon>
        <taxon>Ecdysozoa</taxon>
        <taxon>Nematoda</taxon>
        <taxon>Chromadorea</taxon>
        <taxon>Rhabditida</taxon>
        <taxon>Spirurina</taxon>
        <taxon>Oxyuridomorpha</taxon>
        <taxon>Oxyuroidea</taxon>
        <taxon>Oxyuridae</taxon>
        <taxon>Syphacia</taxon>
    </lineage>
</organism>
<dbReference type="SMART" id="SM00209">
    <property type="entry name" value="TSP1"/>
    <property type="match status" value="1"/>
</dbReference>
<dbReference type="Pfam" id="PF00090">
    <property type="entry name" value="TSP_1"/>
    <property type="match status" value="1"/>
</dbReference>
<name>A0A0N5ABP7_9BILA</name>
<dbReference type="PANTHER" id="PTHR31507:SF3">
    <property type="entry name" value="TIL DOMAIN-CONTAINING PROTEIN"/>
    <property type="match status" value="1"/>
</dbReference>
<dbReference type="STRING" id="451379.A0A0N5ABP7"/>
<proteinExistence type="predicted"/>
<evidence type="ECO:0000313" key="1">
    <source>
        <dbReference type="Proteomes" id="UP000046393"/>
    </source>
</evidence>
<dbReference type="AlphaFoldDB" id="A0A0N5ABP7"/>
<dbReference type="InterPro" id="IPR000884">
    <property type="entry name" value="TSP1_rpt"/>
</dbReference>
<dbReference type="PRINTS" id="PR01705">
    <property type="entry name" value="TSP1REPEAT"/>
</dbReference>
<dbReference type="SUPFAM" id="SSF82895">
    <property type="entry name" value="TSP-1 type 1 repeat"/>
    <property type="match status" value="1"/>
</dbReference>
<protein>
    <submittedName>
        <fullName evidence="2">ShKT domain-containing protein</fullName>
    </submittedName>
</protein>
<reference evidence="2" key="1">
    <citation type="submission" date="2017-02" db="UniProtKB">
        <authorList>
            <consortium name="WormBaseParasite"/>
        </authorList>
    </citation>
    <scope>IDENTIFICATION</scope>
</reference>
<accession>A0A0N5ABP7</accession>
<evidence type="ECO:0000313" key="2">
    <source>
        <dbReference type="WBParaSite" id="SMUV_0000157301-mRNA-1"/>
    </source>
</evidence>
<dbReference type="Proteomes" id="UP000046393">
    <property type="component" value="Unplaced"/>
</dbReference>
<dbReference type="PROSITE" id="PS50092">
    <property type="entry name" value="TSP1"/>
    <property type="match status" value="1"/>
</dbReference>
<dbReference type="InterPro" id="IPR036383">
    <property type="entry name" value="TSP1_rpt_sf"/>
</dbReference>
<dbReference type="Gene3D" id="2.20.100.10">
    <property type="entry name" value="Thrombospondin type-1 (TSP1) repeat"/>
    <property type="match status" value="1"/>
</dbReference>
<sequence length="92" mass="9876">MNCAQTDSNACATTAWSQWSAWTDCTRTCGACGVRSRTRECNSETEACVCTGNGTETEVCGLKPCLFPVERACCEPYTLGSMNGELICKIST</sequence>
<dbReference type="PANTHER" id="PTHR31507">
    <property type="entry name" value="PROTEIN CBG15923"/>
    <property type="match status" value="1"/>
</dbReference>
<keyword evidence="1" id="KW-1185">Reference proteome</keyword>
<dbReference type="WBParaSite" id="SMUV_0000157301-mRNA-1">
    <property type="protein sequence ID" value="SMUV_0000157301-mRNA-1"/>
    <property type="gene ID" value="SMUV_0000157301"/>
</dbReference>